<dbReference type="Gene3D" id="1.10.10.60">
    <property type="entry name" value="Homeodomain-like"/>
    <property type="match status" value="1"/>
</dbReference>
<keyword evidence="5" id="KW-1185">Reference proteome</keyword>
<feature type="domain" description="HTH tetR-type" evidence="3">
    <location>
        <begin position="5"/>
        <end position="65"/>
    </location>
</feature>
<keyword evidence="1 2" id="KW-0238">DNA-binding</keyword>
<dbReference type="InterPro" id="IPR001647">
    <property type="entry name" value="HTH_TetR"/>
</dbReference>
<evidence type="ECO:0000259" key="3">
    <source>
        <dbReference type="PROSITE" id="PS50977"/>
    </source>
</evidence>
<accession>A0ABN9P2I4</accession>
<protein>
    <submittedName>
        <fullName evidence="4">Helix-turn-helix domain-containing protein</fullName>
    </submittedName>
</protein>
<dbReference type="RefSeq" id="WP_316516746.1">
    <property type="nucleotide sequence ID" value="NZ_OY726395.1"/>
</dbReference>
<gene>
    <name evidence="4" type="ORF">MU0050_002282</name>
</gene>
<feature type="DNA-binding region" description="H-T-H motif" evidence="2">
    <location>
        <begin position="28"/>
        <end position="47"/>
    </location>
</feature>
<dbReference type="PROSITE" id="PS50977">
    <property type="entry name" value="HTH_TETR_2"/>
    <property type="match status" value="1"/>
</dbReference>
<evidence type="ECO:0000256" key="2">
    <source>
        <dbReference type="PROSITE-ProRule" id="PRU00335"/>
    </source>
</evidence>
<evidence type="ECO:0000313" key="4">
    <source>
        <dbReference type="EMBL" id="CAJ1582791.1"/>
    </source>
</evidence>
<sequence length="181" mass="19829">MAQRRPVEDGIAESTLSLLRSGGPRAVTVEAVATHSGIAKTTIYRRHRDRREMLAAAMSRLAALTPPDLQADAPERLRWFIRHAVEAVEDGIGVGGFASLLTEEDPEFSALFRKVLVDQRAKLAAVIDASKADGSMRADIDTETLIDAVVGTHIAERARTAGPGQDWQQRLFDLFWPTVRA</sequence>
<reference evidence="4 5" key="1">
    <citation type="submission" date="2023-08" db="EMBL/GenBank/DDBJ databases">
        <authorList>
            <person name="Folkvardsen B D."/>
            <person name="Norman A."/>
        </authorList>
    </citation>
    <scope>NUCLEOTIDE SEQUENCE [LARGE SCALE GENOMIC DNA]</scope>
    <source>
        <strain evidence="4 5">Mu0050</strain>
    </source>
</reference>
<organism evidence="4 5">
    <name type="scientific">[Mycobacterium] wendilense</name>
    <dbReference type="NCBI Taxonomy" id="3064284"/>
    <lineage>
        <taxon>Bacteria</taxon>
        <taxon>Bacillati</taxon>
        <taxon>Actinomycetota</taxon>
        <taxon>Actinomycetes</taxon>
        <taxon>Mycobacteriales</taxon>
        <taxon>Mycobacteriaceae</taxon>
        <taxon>Mycolicibacter</taxon>
    </lineage>
</organism>
<dbReference type="InterPro" id="IPR036271">
    <property type="entry name" value="Tet_transcr_reg_TetR-rel_C_sf"/>
</dbReference>
<dbReference type="SUPFAM" id="SSF48498">
    <property type="entry name" value="Tetracyclin repressor-like, C-terminal domain"/>
    <property type="match status" value="1"/>
</dbReference>
<dbReference type="InterPro" id="IPR009057">
    <property type="entry name" value="Homeodomain-like_sf"/>
</dbReference>
<evidence type="ECO:0000313" key="5">
    <source>
        <dbReference type="Proteomes" id="UP001190466"/>
    </source>
</evidence>
<dbReference type="Gene3D" id="1.10.357.10">
    <property type="entry name" value="Tetracycline Repressor, domain 2"/>
    <property type="match status" value="1"/>
</dbReference>
<dbReference type="SUPFAM" id="SSF46689">
    <property type="entry name" value="Homeodomain-like"/>
    <property type="match status" value="1"/>
</dbReference>
<name>A0ABN9P2I4_9MYCO</name>
<proteinExistence type="predicted"/>
<dbReference type="Pfam" id="PF00440">
    <property type="entry name" value="TetR_N"/>
    <property type="match status" value="1"/>
</dbReference>
<evidence type="ECO:0000256" key="1">
    <source>
        <dbReference type="ARBA" id="ARBA00023125"/>
    </source>
</evidence>
<dbReference type="EMBL" id="OY726395">
    <property type="protein sequence ID" value="CAJ1582791.1"/>
    <property type="molecule type" value="Genomic_DNA"/>
</dbReference>
<dbReference type="Proteomes" id="UP001190466">
    <property type="component" value="Chromosome"/>
</dbReference>